<dbReference type="AlphaFoldDB" id="A0A8J5G2Y3"/>
<dbReference type="PANTHER" id="PTHR21677">
    <property type="entry name" value="CRAMPED PROTEIN"/>
    <property type="match status" value="1"/>
</dbReference>
<dbReference type="Proteomes" id="UP000734854">
    <property type="component" value="Unassembled WGS sequence"/>
</dbReference>
<organism evidence="4 5">
    <name type="scientific">Zingiber officinale</name>
    <name type="common">Ginger</name>
    <name type="synonym">Amomum zingiber</name>
    <dbReference type="NCBI Taxonomy" id="94328"/>
    <lineage>
        <taxon>Eukaryota</taxon>
        <taxon>Viridiplantae</taxon>
        <taxon>Streptophyta</taxon>
        <taxon>Embryophyta</taxon>
        <taxon>Tracheophyta</taxon>
        <taxon>Spermatophyta</taxon>
        <taxon>Magnoliopsida</taxon>
        <taxon>Liliopsida</taxon>
        <taxon>Zingiberales</taxon>
        <taxon>Zingiberaceae</taxon>
        <taxon>Zingiber</taxon>
    </lineage>
</organism>
<dbReference type="InterPro" id="IPR055315">
    <property type="entry name" value="Cramped-like"/>
</dbReference>
<name>A0A8J5G2Y3_ZINOF</name>
<protein>
    <recommendedName>
        <fullName evidence="6">TSL-kinase interacting protein 1</fullName>
    </recommendedName>
</protein>
<dbReference type="GO" id="GO:0003677">
    <property type="term" value="F:DNA binding"/>
    <property type="evidence" value="ECO:0007669"/>
    <property type="project" value="UniProtKB-KW"/>
</dbReference>
<dbReference type="GO" id="GO:0005634">
    <property type="term" value="C:nucleus"/>
    <property type="evidence" value="ECO:0007669"/>
    <property type="project" value="TreeGrafter"/>
</dbReference>
<keyword evidence="5" id="KW-1185">Reference proteome</keyword>
<accession>A0A8J5G2Y3</accession>
<evidence type="ECO:0000313" key="4">
    <source>
        <dbReference type="EMBL" id="KAG6498616.1"/>
    </source>
</evidence>
<evidence type="ECO:0000256" key="1">
    <source>
        <dbReference type="ARBA" id="ARBA00023125"/>
    </source>
</evidence>
<keyword evidence="1" id="KW-0238">DNA-binding</keyword>
<evidence type="ECO:0000256" key="3">
    <source>
        <dbReference type="SAM" id="MobiDB-lite"/>
    </source>
</evidence>
<dbReference type="EMBL" id="JACMSC010000011">
    <property type="protein sequence ID" value="KAG6498616.1"/>
    <property type="molecule type" value="Genomic_DNA"/>
</dbReference>
<dbReference type="GO" id="GO:0007389">
    <property type="term" value="P:pattern specification process"/>
    <property type="evidence" value="ECO:0007669"/>
    <property type="project" value="TreeGrafter"/>
</dbReference>
<comment type="caution">
    <text evidence="4">The sequence shown here is derived from an EMBL/GenBank/DDBJ whole genome shotgun (WGS) entry which is preliminary data.</text>
</comment>
<evidence type="ECO:0000313" key="5">
    <source>
        <dbReference type="Proteomes" id="UP000734854"/>
    </source>
</evidence>
<sequence length="613" mass="67207">MQVNLNTTCLAAEVVTKEATPLVYYTVAVFRKKSKRRQVSKIKSRFSTKNTSFLLCATPPALDFCSSLDLLARRRASRILLMRLGNFKENSMTMKPSNHRKATTTSGTKDGLGCNNSDSIKVRKQKRKITGNSSFELGGQLLNSIQMNHMGNKGQQTNFVETLSEDLESLQRKHQDSYGKVKLQLFPIDEETKKMLEQGNLNPYLELTLTTRKKISSVVKHLNNKWGSSKFASGKLMLFPNNVCLDNLSDSSKWTLEDSNLTAADVHASLGSPAVFRLRYGWFNVDQTKQLASVALAGYDILRKNNYFDGENNDKVCSVSGKEHGQCHTDNSVNPTIQAPMSEKVIQNVGDQNNVKAINTSLIDCLSGMSFGAIFSEVSDAPVNLDPLDTQNLTLPQIPLTCDSFDAAISAFMHGHQYSHPSYRIAPPSILEAEETCHPFPFPKAAPSSHDIPISPPLVSPTMGCTNMLDSPVKQVSLADNCPAPATSPQLHDATVACVKPKSVLQRHSQDRLAEDLNAHAEFQAEVQLNESNQFGGMNLISVVPPNANLFTMPDVDSNIHLSICDLQTDSLGPLEIVAACPKERNDGETDQIIGLGGLIASSMDAFQNFSIV</sequence>
<feature type="compositionally biased region" description="Polar residues" evidence="3">
    <location>
        <begin position="103"/>
        <end position="117"/>
    </location>
</feature>
<dbReference type="PANTHER" id="PTHR21677:SF1">
    <property type="entry name" value="PROTEIN CRAMPED-LIKE"/>
    <property type="match status" value="1"/>
</dbReference>
<reference evidence="4 5" key="1">
    <citation type="submission" date="2020-08" db="EMBL/GenBank/DDBJ databases">
        <title>Plant Genome Project.</title>
        <authorList>
            <person name="Zhang R.-G."/>
        </authorList>
    </citation>
    <scope>NUCLEOTIDE SEQUENCE [LARGE SCALE GENOMIC DNA]</scope>
    <source>
        <tissue evidence="4">Rhizome</tissue>
    </source>
</reference>
<feature type="region of interest" description="Disordered" evidence="3">
    <location>
        <begin position="91"/>
        <end position="117"/>
    </location>
</feature>
<gene>
    <name evidence="4" type="ORF">ZIOFF_038336</name>
</gene>
<keyword evidence="2" id="KW-0539">Nucleus</keyword>
<evidence type="ECO:0000256" key="2">
    <source>
        <dbReference type="ARBA" id="ARBA00023242"/>
    </source>
</evidence>
<proteinExistence type="predicted"/>
<evidence type="ECO:0008006" key="6">
    <source>
        <dbReference type="Google" id="ProtNLM"/>
    </source>
</evidence>
<dbReference type="GO" id="GO:0003682">
    <property type="term" value="F:chromatin binding"/>
    <property type="evidence" value="ECO:0007669"/>
    <property type="project" value="InterPro"/>
</dbReference>